<proteinExistence type="predicted"/>
<name>A0A4R0RMJ3_9APHY</name>
<comment type="caution">
    <text evidence="2">The sequence shown here is derived from an EMBL/GenBank/DDBJ whole genome shotgun (WGS) entry which is preliminary data.</text>
</comment>
<evidence type="ECO:0000256" key="1">
    <source>
        <dbReference type="SAM" id="Phobius"/>
    </source>
</evidence>
<organism evidence="2 3">
    <name type="scientific">Steccherinum ochraceum</name>
    <dbReference type="NCBI Taxonomy" id="92696"/>
    <lineage>
        <taxon>Eukaryota</taxon>
        <taxon>Fungi</taxon>
        <taxon>Dikarya</taxon>
        <taxon>Basidiomycota</taxon>
        <taxon>Agaricomycotina</taxon>
        <taxon>Agaricomycetes</taxon>
        <taxon>Polyporales</taxon>
        <taxon>Steccherinaceae</taxon>
        <taxon>Steccherinum</taxon>
    </lineage>
</organism>
<evidence type="ECO:0000313" key="3">
    <source>
        <dbReference type="Proteomes" id="UP000292702"/>
    </source>
</evidence>
<gene>
    <name evidence="2" type="ORF">EIP91_005325</name>
</gene>
<dbReference type="AlphaFoldDB" id="A0A4R0RMJ3"/>
<feature type="transmembrane region" description="Helical" evidence="1">
    <location>
        <begin position="265"/>
        <end position="284"/>
    </location>
</feature>
<keyword evidence="1" id="KW-1133">Transmembrane helix</keyword>
<keyword evidence="1" id="KW-0812">Transmembrane</keyword>
<dbReference type="Proteomes" id="UP000292702">
    <property type="component" value="Unassembled WGS sequence"/>
</dbReference>
<feature type="transmembrane region" description="Helical" evidence="1">
    <location>
        <begin position="60"/>
        <end position="82"/>
    </location>
</feature>
<accession>A0A4R0RMJ3</accession>
<keyword evidence="3" id="KW-1185">Reference proteome</keyword>
<keyword evidence="1" id="KW-0472">Membrane</keyword>
<reference evidence="2 3" key="1">
    <citation type="submission" date="2018-11" db="EMBL/GenBank/DDBJ databases">
        <title>Genome assembly of Steccherinum ochraceum LE-BIN_3174, the white-rot fungus of the Steccherinaceae family (The Residual Polyporoid clade, Polyporales, Basidiomycota).</title>
        <authorList>
            <person name="Fedorova T.V."/>
            <person name="Glazunova O.A."/>
            <person name="Landesman E.O."/>
            <person name="Moiseenko K.V."/>
            <person name="Psurtseva N.V."/>
            <person name="Savinova O.S."/>
            <person name="Shakhova N.V."/>
            <person name="Tyazhelova T.V."/>
            <person name="Vasina D.V."/>
        </authorList>
    </citation>
    <scope>NUCLEOTIDE SEQUENCE [LARGE SCALE GENOMIC DNA]</scope>
    <source>
        <strain evidence="2 3">LE-BIN_3174</strain>
    </source>
</reference>
<sequence>MKVDSHDSKDTDYEYVSATRLESAYQEVADVATITPEPSLSPDASFLKSSKFDAGDTEQVWGRLALAGAVCGVGILGINRYVRMPAKRMYGRIGVGAAWSAFAYKNIELADVNKLYRQQQLDSNIGRVWDLHMQCRVLARRKKTSEIGQDPKFAQMYEQHGYNQDERRLRSLGFAVSSNLYISDVLLTEAEGLRGVWISEGFRALAVSLFRGLFEAYGLSPEDSHRLTVIMAGGIQYEGDETASVAARQFGCVAAALGFLSPWKFLVASMFWTSIASLGFWMLLDPIRFRYMVHCGATLDDKERIGTMLADIFDDSKPTHIYPDVRVAKRIQELTEKLELVKEYIEREKSKDRNRKSSDSD</sequence>
<protein>
    <submittedName>
        <fullName evidence="2">Uncharacterized protein</fullName>
    </submittedName>
</protein>
<dbReference type="EMBL" id="RWJN01000292">
    <property type="protein sequence ID" value="TCD63524.1"/>
    <property type="molecule type" value="Genomic_DNA"/>
</dbReference>
<evidence type="ECO:0000313" key="2">
    <source>
        <dbReference type="EMBL" id="TCD63524.1"/>
    </source>
</evidence>